<accession>A0ABD3D7L6</accession>
<dbReference type="EMBL" id="JAVIJP010000026">
    <property type="protein sequence ID" value="KAL3637279.1"/>
    <property type="molecule type" value="Genomic_DNA"/>
</dbReference>
<organism evidence="3 4">
    <name type="scientific">Castilleja foliolosa</name>
    <dbReference type="NCBI Taxonomy" id="1961234"/>
    <lineage>
        <taxon>Eukaryota</taxon>
        <taxon>Viridiplantae</taxon>
        <taxon>Streptophyta</taxon>
        <taxon>Embryophyta</taxon>
        <taxon>Tracheophyta</taxon>
        <taxon>Spermatophyta</taxon>
        <taxon>Magnoliopsida</taxon>
        <taxon>eudicotyledons</taxon>
        <taxon>Gunneridae</taxon>
        <taxon>Pentapetalae</taxon>
        <taxon>asterids</taxon>
        <taxon>lamiids</taxon>
        <taxon>Lamiales</taxon>
        <taxon>Orobanchaceae</taxon>
        <taxon>Pedicularideae</taxon>
        <taxon>Castillejinae</taxon>
        <taxon>Castilleja</taxon>
    </lineage>
</organism>
<feature type="coiled-coil region" evidence="2">
    <location>
        <begin position="129"/>
        <end position="156"/>
    </location>
</feature>
<evidence type="ECO:0008006" key="5">
    <source>
        <dbReference type="Google" id="ProtNLM"/>
    </source>
</evidence>
<dbReference type="PANTHER" id="PTHR14894:SF0">
    <property type="entry name" value="CDK5 REGULATORY SUBUNIT-ASSOCIATED PROTEIN 3"/>
    <property type="match status" value="1"/>
</dbReference>
<gene>
    <name evidence="3" type="ORF">CASFOL_019578</name>
</gene>
<dbReference type="Proteomes" id="UP001632038">
    <property type="component" value="Unassembled WGS sequence"/>
</dbReference>
<reference evidence="4" key="1">
    <citation type="journal article" date="2024" name="IScience">
        <title>Strigolactones Initiate the Formation of Haustorium-like Structures in Castilleja.</title>
        <authorList>
            <person name="Buerger M."/>
            <person name="Peterson D."/>
            <person name="Chory J."/>
        </authorList>
    </citation>
    <scope>NUCLEOTIDE SEQUENCE [LARGE SCALE GENOMIC DNA]</scope>
</reference>
<dbReference type="PANTHER" id="PTHR14894">
    <property type="entry name" value="CDK5 REGULATORY SUBUNIT-ASSOCIATED PROTEIN 3"/>
    <property type="match status" value="1"/>
</dbReference>
<proteinExistence type="inferred from homology"/>
<protein>
    <recommendedName>
        <fullName evidence="5">CDK5RAP3-like protein</fullName>
    </recommendedName>
</protein>
<keyword evidence="2" id="KW-0175">Coiled coil</keyword>
<evidence type="ECO:0000313" key="4">
    <source>
        <dbReference type="Proteomes" id="UP001632038"/>
    </source>
</evidence>
<comment type="caution">
    <text evidence="3">The sequence shown here is derived from an EMBL/GenBank/DDBJ whole genome shotgun (WGS) entry which is preliminary data.</text>
</comment>
<keyword evidence="4" id="KW-1185">Reference proteome</keyword>
<evidence type="ECO:0000256" key="2">
    <source>
        <dbReference type="SAM" id="Coils"/>
    </source>
</evidence>
<sequence>MQNQDEIRNLPIDIAFARLGEWLVDRKRVPADWRKRVAAVRSRISTSFASLPKEIDPFFQTLEPEGIGFLEAKQIYEILLKSTPESRNIFGRLSGAAGDWETIVRAYEKDHIFLGEAAQIMVQNVTYEIPYQKKQLQKSQQQLAELERKEADIKRNAALSASKYSEACQELGLQGINVRSELLEAAILSLPSTFSEILEVLNSESVSKTIEFYLTFVKDAQTYKDKVPVSVLPNLIRVREKPPSLHVSASPEISNAISAQQCHDESAIIAGASDVAAESIDWDITLDSSQIDWDIGTVETEDNGNGLGPYEIVNASDILESTEGPMDPDVLVSEISWDVSVENPQLGGVEEAGLSSTPVESGLTCDYSKVEETGSNQERSQLMETEYRNKLLDDLFEAKAFLNQRLLELTNQESLSLQHQVQAVAPFVLQQYSSESIQEMLSDISLPISKLTNRKTRDLIMILNSKRFLDRLVSTLEEKKHHEVKLKEGLKDLYAKRLELQNSLSSSWPKQEATLVKTRELKKLSESTLSKLFDGRPVNIIGEINTLLSSGLNV</sequence>
<dbReference type="Pfam" id="PF05600">
    <property type="entry name" value="CDK5RAP3"/>
    <property type="match status" value="1"/>
</dbReference>
<dbReference type="AlphaFoldDB" id="A0ABD3D7L6"/>
<dbReference type="InterPro" id="IPR008491">
    <property type="entry name" value="CDK5RAP3"/>
</dbReference>
<evidence type="ECO:0000313" key="3">
    <source>
        <dbReference type="EMBL" id="KAL3637279.1"/>
    </source>
</evidence>
<evidence type="ECO:0000256" key="1">
    <source>
        <dbReference type="ARBA" id="ARBA00007478"/>
    </source>
</evidence>
<name>A0ABD3D7L6_9LAMI</name>
<comment type="similarity">
    <text evidence="1">Belongs to the CDK5RAP3 family.</text>
</comment>